<dbReference type="AlphaFoldDB" id="A0A2S3R4S0"/>
<dbReference type="Proteomes" id="UP000237466">
    <property type="component" value="Unassembled WGS sequence"/>
</dbReference>
<evidence type="ECO:0000313" key="2">
    <source>
        <dbReference type="EMBL" id="POB48685.1"/>
    </source>
</evidence>
<comment type="caution">
    <text evidence="2">The sequence shown here is derived from an EMBL/GenBank/DDBJ whole genome shotgun (WGS) entry which is preliminary data.</text>
</comment>
<protein>
    <recommendedName>
        <fullName evidence="4">Lipoprotein</fullName>
    </recommendedName>
</protein>
<evidence type="ECO:0000313" key="3">
    <source>
        <dbReference type="Proteomes" id="UP000237466"/>
    </source>
</evidence>
<accession>A0A2S3R4S0</accession>
<feature type="chain" id="PRO_5015695751" description="Lipoprotein" evidence="1">
    <location>
        <begin position="25"/>
        <end position="234"/>
    </location>
</feature>
<dbReference type="RefSeq" id="WP_103200131.1">
    <property type="nucleotide sequence ID" value="NZ_CP051118.1"/>
</dbReference>
<proteinExistence type="predicted"/>
<dbReference type="EMBL" id="PDGH01000068">
    <property type="protein sequence ID" value="POB48685.1"/>
    <property type="molecule type" value="Genomic_DNA"/>
</dbReference>
<gene>
    <name evidence="2" type="ORF">CRN52_08130</name>
</gene>
<dbReference type="PROSITE" id="PS51257">
    <property type="entry name" value="PROKAR_LIPOPROTEIN"/>
    <property type="match status" value="1"/>
</dbReference>
<sequence length="234" mass="25482">MRKQLQSVALFSVAAMLTACGSVAIMSKSDLVKQQPELIIKTDGDFWGLGQEGTFDLAGLYNGQYSRHASNSSWFDTISTSKGEMAANITNTQNNQMWTMSCSGGGTNVNYMGVQFGGNKPYQCTIFQAGEQVGQFVMQEKSAVIDLGLEKKEAGYIEVGHTRFELETVHTGEGLLMPLESPLGYSFKHNGREIAAVQTNGMLTVQWLPELTSHEKDVLAIGAIAGALSWRPQE</sequence>
<reference evidence="2 3" key="1">
    <citation type="journal article" date="2018" name="Front. Microbiol.">
        <title>Phylogeny of Vibrio vulnificus from the Analysis of the Core-Genome: Implications for Intra-Species Taxonomy.</title>
        <authorList>
            <person name="Roig F.J."/>
            <person name="Gonzalez-Candelas F."/>
            <person name="Sanjuan E."/>
            <person name="Fouz B."/>
            <person name="Feil E.J."/>
            <person name="Llorens C."/>
            <person name="Baker-Austin C."/>
            <person name="Oliver J.D."/>
            <person name="Danin-Poleg Y."/>
            <person name="Gibas C.J."/>
            <person name="Kashi Y."/>
            <person name="Gulig P.A."/>
            <person name="Morrison S.S."/>
            <person name="Amaro C."/>
        </authorList>
    </citation>
    <scope>NUCLEOTIDE SEQUENCE [LARGE SCALE GENOMIC DNA]</scope>
    <source>
        <strain evidence="2 3">CECT4608</strain>
    </source>
</reference>
<evidence type="ECO:0000256" key="1">
    <source>
        <dbReference type="SAM" id="SignalP"/>
    </source>
</evidence>
<evidence type="ECO:0008006" key="4">
    <source>
        <dbReference type="Google" id="ProtNLM"/>
    </source>
</evidence>
<name>A0A2S3R4S0_VIBVL</name>
<feature type="signal peptide" evidence="1">
    <location>
        <begin position="1"/>
        <end position="24"/>
    </location>
</feature>
<organism evidence="2 3">
    <name type="scientific">Vibrio vulnificus</name>
    <dbReference type="NCBI Taxonomy" id="672"/>
    <lineage>
        <taxon>Bacteria</taxon>
        <taxon>Pseudomonadati</taxon>
        <taxon>Pseudomonadota</taxon>
        <taxon>Gammaproteobacteria</taxon>
        <taxon>Vibrionales</taxon>
        <taxon>Vibrionaceae</taxon>
        <taxon>Vibrio</taxon>
    </lineage>
</organism>
<keyword evidence="1" id="KW-0732">Signal</keyword>